<dbReference type="PANTHER" id="PTHR12550">
    <property type="entry name" value="HEPATOMA-DERIVED GROWTH FACTOR-RELATED"/>
    <property type="match status" value="1"/>
</dbReference>
<dbReference type="Pfam" id="PF00855">
    <property type="entry name" value="PWWP"/>
    <property type="match status" value="1"/>
</dbReference>
<keyword evidence="3" id="KW-1185">Reference proteome</keyword>
<sequence length="148" mass="16508">MKRGSGMAPVRRKGRNWAKVNELEPGDLVQDQGIAAVARKIIRPEDWELTPDLEKFLVKFFGTSEIAFVAPADIQLFTSASKRKLLAQRHNTQRNVSKSQKDTSNISNIRMKMESHSDVGISKAELVPLVLASNTSCLKEENSIIPHP</sequence>
<evidence type="ECO:0000313" key="2">
    <source>
        <dbReference type="EMBL" id="KAJ0963257.1"/>
    </source>
</evidence>
<reference evidence="2" key="2">
    <citation type="journal article" date="2022" name="Hortic Res">
        <title>The genome of Dioscorea zingiberensis sheds light on the biosynthesis, origin and evolution of the medicinally important diosgenin saponins.</title>
        <authorList>
            <person name="Li Y."/>
            <person name="Tan C."/>
            <person name="Li Z."/>
            <person name="Guo J."/>
            <person name="Li S."/>
            <person name="Chen X."/>
            <person name="Wang C."/>
            <person name="Dai X."/>
            <person name="Yang H."/>
            <person name="Song W."/>
            <person name="Hou L."/>
            <person name="Xu J."/>
            <person name="Tong Z."/>
            <person name="Xu A."/>
            <person name="Yuan X."/>
            <person name="Wang W."/>
            <person name="Yang Q."/>
            <person name="Chen L."/>
            <person name="Sun Z."/>
            <person name="Wang K."/>
            <person name="Pan B."/>
            <person name="Chen J."/>
            <person name="Bao Y."/>
            <person name="Liu F."/>
            <person name="Qi X."/>
            <person name="Gang D.R."/>
            <person name="Wen J."/>
            <person name="Li J."/>
        </authorList>
    </citation>
    <scope>NUCLEOTIDE SEQUENCE</scope>
    <source>
        <strain evidence="2">Dzin_1.0</strain>
    </source>
</reference>
<dbReference type="OrthoDB" id="1429248at2759"/>
<gene>
    <name evidence="2" type="ORF">J5N97_028379</name>
</gene>
<dbReference type="SUPFAM" id="SSF63748">
    <property type="entry name" value="Tudor/PWWP/MBT"/>
    <property type="match status" value="1"/>
</dbReference>
<evidence type="ECO:0000313" key="3">
    <source>
        <dbReference type="Proteomes" id="UP001085076"/>
    </source>
</evidence>
<evidence type="ECO:0000259" key="1">
    <source>
        <dbReference type="Pfam" id="PF00855"/>
    </source>
</evidence>
<dbReference type="EMBL" id="JAGGNH010000009">
    <property type="protein sequence ID" value="KAJ0963257.1"/>
    <property type="molecule type" value="Genomic_DNA"/>
</dbReference>
<protein>
    <recommendedName>
        <fullName evidence="1">PWWP domain-containing protein</fullName>
    </recommendedName>
</protein>
<organism evidence="2 3">
    <name type="scientific">Dioscorea zingiberensis</name>
    <dbReference type="NCBI Taxonomy" id="325984"/>
    <lineage>
        <taxon>Eukaryota</taxon>
        <taxon>Viridiplantae</taxon>
        <taxon>Streptophyta</taxon>
        <taxon>Embryophyta</taxon>
        <taxon>Tracheophyta</taxon>
        <taxon>Spermatophyta</taxon>
        <taxon>Magnoliopsida</taxon>
        <taxon>Liliopsida</taxon>
        <taxon>Dioscoreales</taxon>
        <taxon>Dioscoreaceae</taxon>
        <taxon>Dioscorea</taxon>
    </lineage>
</organism>
<dbReference type="PANTHER" id="PTHR12550:SF70">
    <property type="entry name" value="JIL-1 ANCHORING AND STABILIZING PROTEIN, ISOFORM A"/>
    <property type="match status" value="1"/>
</dbReference>
<comment type="caution">
    <text evidence="2">The sequence shown here is derived from an EMBL/GenBank/DDBJ whole genome shotgun (WGS) entry which is preliminary data.</text>
</comment>
<feature type="domain" description="PWWP" evidence="1">
    <location>
        <begin position="41"/>
        <end position="95"/>
    </location>
</feature>
<dbReference type="Proteomes" id="UP001085076">
    <property type="component" value="Miscellaneous, Linkage group lg09"/>
</dbReference>
<name>A0A9D5H4T9_9LILI</name>
<proteinExistence type="predicted"/>
<dbReference type="Gene3D" id="2.30.30.140">
    <property type="match status" value="1"/>
</dbReference>
<accession>A0A9D5H4T9</accession>
<dbReference type="AlphaFoldDB" id="A0A9D5H4T9"/>
<dbReference type="InterPro" id="IPR000313">
    <property type="entry name" value="PWWP_dom"/>
</dbReference>
<reference evidence="2" key="1">
    <citation type="submission" date="2021-03" db="EMBL/GenBank/DDBJ databases">
        <authorList>
            <person name="Li Z."/>
            <person name="Yang C."/>
        </authorList>
    </citation>
    <scope>NUCLEOTIDE SEQUENCE</scope>
    <source>
        <strain evidence="2">Dzin_1.0</strain>
        <tissue evidence="2">Leaf</tissue>
    </source>
</reference>